<evidence type="ECO:0000259" key="7">
    <source>
        <dbReference type="Pfam" id="PF07883"/>
    </source>
</evidence>
<dbReference type="VEuPathDB" id="FungiDB:ASPNIDRAFT2_1092538"/>
<comment type="caution">
    <text evidence="9">The sequence shown here is derived from an EMBL/GenBank/DDBJ whole genome shotgun (WGS) entry which is preliminary data.</text>
</comment>
<dbReference type="InterPro" id="IPR036390">
    <property type="entry name" value="WH_DNA-bd_sf"/>
</dbReference>
<dbReference type="VEuPathDB" id="FungiDB:ATCC64974_49930"/>
<dbReference type="VEuPathDB" id="FungiDB:An03g05480"/>
<dbReference type="Gene3D" id="2.60.120.10">
    <property type="entry name" value="Jelly Rolls"/>
    <property type="match status" value="1"/>
</dbReference>
<evidence type="ECO:0000313" key="9">
    <source>
        <dbReference type="EMBL" id="GAQ44224.1"/>
    </source>
</evidence>
<dbReference type="InterPro" id="IPR001077">
    <property type="entry name" value="COMT_C"/>
</dbReference>
<dbReference type="Gene3D" id="3.40.50.1970">
    <property type="match status" value="1"/>
</dbReference>
<dbReference type="GO" id="GO:0016491">
    <property type="term" value="F:oxidoreductase activity"/>
    <property type="evidence" value="ECO:0007669"/>
    <property type="project" value="UniProtKB-KW"/>
</dbReference>
<feature type="domain" description="Cupin type-2" evidence="7">
    <location>
        <begin position="1481"/>
        <end position="1546"/>
    </location>
</feature>
<gene>
    <name evidence="9" type="ORF">ABL_06885</name>
</gene>
<organism evidence="9 10">
    <name type="scientific">Aspergillus niger</name>
    <dbReference type="NCBI Taxonomy" id="5061"/>
    <lineage>
        <taxon>Eukaryota</taxon>
        <taxon>Fungi</taxon>
        <taxon>Dikarya</taxon>
        <taxon>Ascomycota</taxon>
        <taxon>Pezizomycotina</taxon>
        <taxon>Eurotiomycetes</taxon>
        <taxon>Eurotiomycetidae</taxon>
        <taxon>Eurotiales</taxon>
        <taxon>Aspergillaceae</taxon>
        <taxon>Aspergillus</taxon>
        <taxon>Aspergillus subgen. Circumdati</taxon>
    </lineage>
</organism>
<dbReference type="PANTHER" id="PTHR43712:SF12">
    <property type="entry name" value="STERIGMATOCYSTIN 8-O-METHYLTRANSFERASE"/>
    <property type="match status" value="1"/>
</dbReference>
<dbReference type="VEuPathDB" id="FungiDB:An07g09360"/>
<evidence type="ECO:0000256" key="2">
    <source>
        <dbReference type="ARBA" id="ARBA00022679"/>
    </source>
</evidence>
<feature type="domain" description="O-methyltransferase C-terminal" evidence="6">
    <location>
        <begin position="1215"/>
        <end position="1440"/>
    </location>
</feature>
<dbReference type="Gene3D" id="1.20.1090.10">
    <property type="entry name" value="Dehydroquinate synthase-like - alpha domain"/>
    <property type="match status" value="1"/>
</dbReference>
<evidence type="ECO:0000313" key="10">
    <source>
        <dbReference type="Proteomes" id="UP000068243"/>
    </source>
</evidence>
<dbReference type="CDD" id="cd08192">
    <property type="entry name" value="MAR-like"/>
    <property type="match status" value="1"/>
</dbReference>
<evidence type="ECO:0000256" key="1">
    <source>
        <dbReference type="ARBA" id="ARBA00022603"/>
    </source>
</evidence>
<evidence type="ECO:0000259" key="5">
    <source>
        <dbReference type="Pfam" id="PF00465"/>
    </source>
</evidence>
<dbReference type="Gene3D" id="3.40.50.150">
    <property type="entry name" value="Vaccinia Virus protein VP39"/>
    <property type="match status" value="1"/>
</dbReference>
<dbReference type="InterPro" id="IPR018211">
    <property type="entry name" value="ADH_Fe_CS"/>
</dbReference>
<dbReference type="Pfam" id="PF00891">
    <property type="entry name" value="Methyltransf_2"/>
    <property type="match status" value="1"/>
</dbReference>
<dbReference type="OrthoDB" id="103819at2759"/>
<dbReference type="PROSITE" id="PS00060">
    <property type="entry name" value="ADH_IRON_2"/>
    <property type="match status" value="1"/>
</dbReference>
<dbReference type="GO" id="GO:0046872">
    <property type="term" value="F:metal ion binding"/>
    <property type="evidence" value="ECO:0007669"/>
    <property type="project" value="InterPro"/>
</dbReference>
<dbReference type="VEuPathDB" id="FungiDB:M747DRAFT_364008"/>
<keyword evidence="4" id="KW-0560">Oxidoreductase</keyword>
<dbReference type="VEuPathDB" id="FungiDB:ASPNIDRAFT2_1092724"/>
<evidence type="ECO:0000256" key="3">
    <source>
        <dbReference type="ARBA" id="ARBA00022691"/>
    </source>
</evidence>
<dbReference type="VEuPathDB" id="FungiDB:An03g05500"/>
<dbReference type="EMBL" id="BCMY01000011">
    <property type="protein sequence ID" value="GAQ44224.1"/>
    <property type="molecule type" value="Genomic_DNA"/>
</dbReference>
<dbReference type="SUPFAM" id="SSF56796">
    <property type="entry name" value="Dehydroquinate synthase-like"/>
    <property type="match status" value="1"/>
</dbReference>
<dbReference type="SUPFAM" id="SSF53335">
    <property type="entry name" value="S-adenosyl-L-methionine-dependent methyltransferases"/>
    <property type="match status" value="1"/>
</dbReference>
<dbReference type="PROSITE" id="PS51683">
    <property type="entry name" value="SAM_OMT_II"/>
    <property type="match status" value="1"/>
</dbReference>
<dbReference type="VEuPathDB" id="FungiDB:ATCC64974_75140"/>
<protein>
    <submittedName>
        <fullName evidence="9">Unnamed protein product</fullName>
    </submittedName>
</protein>
<proteinExistence type="predicted"/>
<evidence type="ECO:0000259" key="8">
    <source>
        <dbReference type="Pfam" id="PF25137"/>
    </source>
</evidence>
<dbReference type="InterPro" id="IPR016461">
    <property type="entry name" value="COMT-like"/>
</dbReference>
<dbReference type="CDD" id="cd12148">
    <property type="entry name" value="fungal_TF_MHR"/>
    <property type="match status" value="1"/>
</dbReference>
<dbReference type="SUPFAM" id="SSF46785">
    <property type="entry name" value="Winged helix' DNA-binding domain"/>
    <property type="match status" value="1"/>
</dbReference>
<dbReference type="VEuPathDB" id="FungiDB:ASPNIDRAFT2_1184403"/>
<feature type="domain" description="Fe-containing alcohol dehydrogenase-like C-terminal" evidence="8">
    <location>
        <begin position="884"/>
        <end position="1056"/>
    </location>
</feature>
<name>A0A100IN32_ASPNG</name>
<dbReference type="VEuPathDB" id="FungiDB:ATCC64974_75160"/>
<dbReference type="GO" id="GO:0044550">
    <property type="term" value="P:secondary metabolite biosynthetic process"/>
    <property type="evidence" value="ECO:0007669"/>
    <property type="project" value="UniProtKB-ARBA"/>
</dbReference>
<sequence>MPCQTWRVPDAESARYAAAGNGLIVVTVRERAVCGSIERLQDRLTIIESHLSRLQGLGPRTPGFEEDHESSQTRTLLEGVSATSSCVDIDDEEDHKQEVSRILAPKQSDYYFGRSCVAALCENLKVRVQSVPHATGPIWRPLCEMLQHLCDITKVSEPIPSYSDRLVVPLLPRQQATAAIDRFLQNLDCQTDVFVPNNLRANLQRLHSQHQPQPDDAAWGICFQTITLLARVTSQATQGLLENFVHSFVPSRAVVVCPGLLNTPRLINVQALLLLSVAAQAFDYSGSAELIFAHACTLARILGLNCSQASDHGDIEQVERAKVLRALYVRDRSLYTLRGSVLWMPCGEYNIATQLRATSNELGKHSTRLHLAMVQEDIHRLAQVGSNSANAPDNQELLMRIEKQLDEYGRTLYLFHRQNAPSECCGSHAIDTMEFLATRIMAFQHGQESYYTRQIQQDARLSCLLLLIAHGDQDPAISYCFNALLTGEKTTPNSNHQCHCFPKVSFTSVLDAFSVPAFFILLQDLLMLRPRETPAGMISDLDLLRRVSACYTDHASRMPANTYHQKLAWVFTQLMSLVRVVVDARLGCHFIDSPRAPAQNDLPSPPYWPVAQQSTAPLNWESWLSGASSLALPSLGPATPLGTWNDGTPALDGEGLMTWPTASGRPPVALTNSHYEHVGGAEDRNAPTPSTDFTTIMSQPHPFSGHWQPNPHLQHLYYGPDCISQHLLDTLPKSTSKAIIITGTTLATRTSLVQRLQTLLSIHHAATISSIAQHTPSHIIDNAINTILTLHAEDPTIDTLISLGGGSPIDAAKILALKFHQATNMTLTHLAIPTTLSAAETTPAGSTTQPDGTKTGVRDAKMAVHAIFYDPVYTKYTPMNLWLSTGIRALDHAVEAMYHPTASEVPWKILAMYAVRELFECLPKARKDGDMSDDSITVRLMLASFASSGLKGEDLGAGMGLSHSLGYALGSPYGIPHGVTSCVTLGKVVGFMVGEGKGREIARLVEAVGGVRTGEDEVDARVVGERIVALVETLGLGVRSLEDLGVGSDEVPIIILALCTQLEQTCNEADIPPPSLSADTESTFWSDSEITATRNTALGLLDELTLLIQGPQEFLHEFVASHWDHGALYAFLHSQTLEHIARSGRASIEDLESQSGIPADKLVRILGLLRCRRIIDEPETGVYTLTAVSKELIKDSDSRACLEFQLFETRIASAHLADALARKPNGYVDGVSAFKEGFGMEMYDWHACHPDKGERFRRAMRGVSRALDPADSLIEGYIQQHTPTTKTKIVEIGGRYGFASVSLVQKHPELSFEVRSDSQDFLDRGSAQVPSSCRERISLRHCQSLFDSPPTCDTHMVWLYVIRNLLWNWSDTDVVRLMRAIKQGVGASTRILVTDGVSPVSSQFPLHEEMAYRRRDITTMSMHNVKQRTQEEWVGVFKQAAPGVRVETTFARSSHVYKDLYRVMEDGTHTQYRLAAIESLLPPRSEGPVFHFHEMHDEGFYVTKGTVRFHSPGRADVDAKAGDLIIVPIRLPHRFSNPFDEEAVFMNTSTPGFFVRYFEYLEFLIGEGKVLTPEINKAALRRFATVPVSKEEVERLEIEGMRNESLAVAETETEGEKFVDFLAEEKKVRRLSIDRFA</sequence>
<dbReference type="InterPro" id="IPR036388">
    <property type="entry name" value="WH-like_DNA-bd_sf"/>
</dbReference>
<dbReference type="Pfam" id="PF07883">
    <property type="entry name" value="Cupin_2"/>
    <property type="match status" value="1"/>
</dbReference>
<reference evidence="10" key="1">
    <citation type="journal article" date="2016" name="Genome Announc.">
        <title>Draft genome sequence of Aspergillus niger strain An76.</title>
        <authorList>
            <person name="Gong W."/>
            <person name="Cheng Z."/>
            <person name="Zhang H."/>
            <person name="Liu L."/>
            <person name="Gao P."/>
            <person name="Wang L."/>
        </authorList>
    </citation>
    <scope>NUCLEOTIDE SEQUENCE [LARGE SCALE GENOMIC DNA]</scope>
    <source>
        <strain evidence="10">An76</strain>
    </source>
</reference>
<dbReference type="InterPro" id="IPR029063">
    <property type="entry name" value="SAM-dependent_MTases_sf"/>
</dbReference>
<evidence type="ECO:0000259" key="6">
    <source>
        <dbReference type="Pfam" id="PF00891"/>
    </source>
</evidence>
<keyword evidence="3" id="KW-0949">S-adenosyl-L-methionine</keyword>
<dbReference type="GO" id="GO:0008171">
    <property type="term" value="F:O-methyltransferase activity"/>
    <property type="evidence" value="ECO:0007669"/>
    <property type="project" value="InterPro"/>
</dbReference>
<dbReference type="PANTHER" id="PTHR43712">
    <property type="entry name" value="PUTATIVE (AFU_ORTHOLOGUE AFUA_4G14580)-RELATED"/>
    <property type="match status" value="1"/>
</dbReference>
<evidence type="ECO:0000256" key="4">
    <source>
        <dbReference type="ARBA" id="ARBA00023002"/>
    </source>
</evidence>
<accession>A0A100IN32</accession>
<dbReference type="SUPFAM" id="SSF51182">
    <property type="entry name" value="RmlC-like cupins"/>
    <property type="match status" value="1"/>
</dbReference>
<dbReference type="GO" id="GO:0032259">
    <property type="term" value="P:methylation"/>
    <property type="evidence" value="ECO:0007669"/>
    <property type="project" value="UniProtKB-KW"/>
</dbReference>
<dbReference type="VEuPathDB" id="FungiDB:M747DRAFT_374398"/>
<dbReference type="VEuPathDB" id="FungiDB:M747DRAFT_276203"/>
<dbReference type="InterPro" id="IPR014710">
    <property type="entry name" value="RmlC-like_jellyroll"/>
</dbReference>
<dbReference type="InterPro" id="IPR001670">
    <property type="entry name" value="ADH_Fe/GldA"/>
</dbReference>
<feature type="domain" description="Alcohol dehydrogenase iron-type/glycerol dehydrogenase GldA" evidence="5">
    <location>
        <begin position="716"/>
        <end position="871"/>
    </location>
</feature>
<dbReference type="Pfam" id="PF25137">
    <property type="entry name" value="ADH_Fe_C"/>
    <property type="match status" value="1"/>
</dbReference>
<keyword evidence="2" id="KW-0808">Transferase</keyword>
<dbReference type="InterPro" id="IPR011051">
    <property type="entry name" value="RmlC_Cupin_sf"/>
</dbReference>
<keyword evidence="1" id="KW-0489">Methyltransferase</keyword>
<dbReference type="Proteomes" id="UP000068243">
    <property type="component" value="Unassembled WGS sequence"/>
</dbReference>
<dbReference type="Gene3D" id="1.10.10.10">
    <property type="entry name" value="Winged helix-like DNA-binding domain superfamily/Winged helix DNA-binding domain"/>
    <property type="match status" value="1"/>
</dbReference>
<dbReference type="InterPro" id="IPR013096">
    <property type="entry name" value="Cupin_2"/>
</dbReference>
<dbReference type="InterPro" id="IPR056798">
    <property type="entry name" value="ADH_Fe_C"/>
</dbReference>
<dbReference type="Pfam" id="PF00465">
    <property type="entry name" value="Fe-ADH"/>
    <property type="match status" value="1"/>
</dbReference>